<dbReference type="PANTHER" id="PTHR40469">
    <property type="entry name" value="SECRETED GLYCOSYL HYDROLASE"/>
    <property type="match status" value="1"/>
</dbReference>
<evidence type="ECO:0000313" key="2">
    <source>
        <dbReference type="EMBL" id="NVN19048.1"/>
    </source>
</evidence>
<dbReference type="SUPFAM" id="SSF52317">
    <property type="entry name" value="Class I glutamine amidotransferase-like"/>
    <property type="match status" value="1"/>
</dbReference>
<organism evidence="2 3">
    <name type="scientific">Flagellimonas chongwuensis</name>
    <dbReference type="NCBI Taxonomy" id="2697365"/>
    <lineage>
        <taxon>Bacteria</taxon>
        <taxon>Pseudomonadati</taxon>
        <taxon>Bacteroidota</taxon>
        <taxon>Flavobacteriia</taxon>
        <taxon>Flavobacteriales</taxon>
        <taxon>Flavobacteriaceae</taxon>
        <taxon>Flagellimonas</taxon>
    </lineage>
</organism>
<dbReference type="PANTHER" id="PTHR40469:SF2">
    <property type="entry name" value="GALACTOSE-BINDING DOMAIN-LIKE SUPERFAMILY PROTEIN"/>
    <property type="match status" value="1"/>
</dbReference>
<name>A0A850NL72_9FLAO</name>
<dbReference type="AlphaFoldDB" id="A0A850NL72"/>
<reference evidence="2 3" key="1">
    <citation type="submission" date="2020-01" db="EMBL/GenBank/DDBJ databases">
        <title>Draft Genome Analysis of Muricauda sp. HICW Isolated from coastal seawater of PR China.</title>
        <authorList>
            <person name="Chen M.-X."/>
        </authorList>
    </citation>
    <scope>NUCLEOTIDE SEQUENCE [LARGE SCALE GENOMIC DNA]</scope>
    <source>
        <strain evidence="2 3">HICW</strain>
    </source>
</reference>
<dbReference type="InterPro" id="IPR029010">
    <property type="entry name" value="ThuA-like"/>
</dbReference>
<dbReference type="Pfam" id="PF06283">
    <property type="entry name" value="ThuA"/>
    <property type="match status" value="1"/>
</dbReference>
<proteinExistence type="predicted"/>
<comment type="caution">
    <text evidence="2">The sequence shown here is derived from an EMBL/GenBank/DDBJ whole genome shotgun (WGS) entry which is preliminary data.</text>
</comment>
<dbReference type="RefSeq" id="WP_176620672.1">
    <property type="nucleotide sequence ID" value="NZ_WYET01000004.1"/>
</dbReference>
<protein>
    <submittedName>
        <fullName evidence="2">ThuA domain-containing protein</fullName>
    </submittedName>
</protein>
<evidence type="ECO:0000313" key="3">
    <source>
        <dbReference type="Proteomes" id="UP000558089"/>
    </source>
</evidence>
<dbReference type="Gene3D" id="3.40.50.880">
    <property type="match status" value="1"/>
</dbReference>
<dbReference type="Proteomes" id="UP000558089">
    <property type="component" value="Unassembled WGS sequence"/>
</dbReference>
<accession>A0A850NL72</accession>
<evidence type="ECO:0000259" key="1">
    <source>
        <dbReference type="Pfam" id="PF06283"/>
    </source>
</evidence>
<sequence>MSKQRPLLVLFLLAIIFPLMTWGQKADRILIFTKTRGYAHASIPAGVEAMQEIAAKRNIQVDTTSNVEWFTSEKLKPYAALVFISTNGSVLNEEQREAFKEYIHSGGGFMGVHGASAGARTWPWYQEMVGGAFSSHPEPKEGVLLRGNLLHPINRDFPEHMVWKDEWYNFSQVEEGLTILLWADEASYIGGEYGKNHPIAWIRDFEGGRSFYTALGHFSYHFTDAIFRKHLEAGLLYAMGKDAETASF</sequence>
<dbReference type="InterPro" id="IPR029062">
    <property type="entry name" value="Class_I_gatase-like"/>
</dbReference>
<keyword evidence="3" id="KW-1185">Reference proteome</keyword>
<feature type="domain" description="ThuA-like" evidence="1">
    <location>
        <begin position="28"/>
        <end position="238"/>
    </location>
</feature>
<dbReference type="EMBL" id="WYET01000004">
    <property type="protein sequence ID" value="NVN19048.1"/>
    <property type="molecule type" value="Genomic_DNA"/>
</dbReference>
<gene>
    <name evidence="2" type="ORF">GUA46_11910</name>
</gene>